<dbReference type="OrthoDB" id="15051at2157"/>
<dbReference type="PANTHER" id="PTHR12746:SF2">
    <property type="entry name" value="60S RIBOSOMAL EXPORT PROTEIN NMD3"/>
    <property type="match status" value="1"/>
</dbReference>
<evidence type="ECO:0000313" key="3">
    <source>
        <dbReference type="Proteomes" id="UP000002593"/>
    </source>
</evidence>
<evidence type="ECO:0000313" key="2">
    <source>
        <dbReference type="EMBL" id="ABM81068.1"/>
    </source>
</evidence>
<evidence type="ECO:0000259" key="1">
    <source>
        <dbReference type="Pfam" id="PF04981"/>
    </source>
</evidence>
<dbReference type="STRING" id="415426.Hbut_1236"/>
<feature type="domain" description="Nmd3 N-terminal" evidence="1">
    <location>
        <begin position="10"/>
        <end position="242"/>
    </location>
</feature>
<dbReference type="Pfam" id="PF04981">
    <property type="entry name" value="NMD3"/>
    <property type="match status" value="1"/>
</dbReference>
<dbReference type="KEGG" id="hbu:Hbut_1236"/>
<dbReference type="InterPro" id="IPR007064">
    <property type="entry name" value="Nmd3_N"/>
</dbReference>
<dbReference type="EMBL" id="CP000493">
    <property type="protein sequence ID" value="ABM81068.1"/>
    <property type="molecule type" value="Genomic_DNA"/>
</dbReference>
<protein>
    <submittedName>
        <fullName evidence="2">Nonsense mediated mRNA decay</fullName>
    </submittedName>
</protein>
<accession>A2BM57</accession>
<dbReference type="GO" id="GO:0005737">
    <property type="term" value="C:cytoplasm"/>
    <property type="evidence" value="ECO:0007669"/>
    <property type="project" value="TreeGrafter"/>
</dbReference>
<dbReference type="EnsemblBacteria" id="ABM81068">
    <property type="protein sequence ID" value="ABM81068"/>
    <property type="gene ID" value="Hbut_1236"/>
</dbReference>
<organism evidence="2 3">
    <name type="scientific">Hyperthermus butylicus (strain DSM 5456 / JCM 9403 / PLM1-5)</name>
    <dbReference type="NCBI Taxonomy" id="415426"/>
    <lineage>
        <taxon>Archaea</taxon>
        <taxon>Thermoproteota</taxon>
        <taxon>Thermoprotei</taxon>
        <taxon>Desulfurococcales</taxon>
        <taxon>Pyrodictiaceae</taxon>
        <taxon>Hyperthermus</taxon>
    </lineage>
</organism>
<dbReference type="eggNOG" id="arCOG04149">
    <property type="taxonomic scope" value="Archaea"/>
</dbReference>
<dbReference type="RefSeq" id="WP_011822386.1">
    <property type="nucleotide sequence ID" value="NC_008818.1"/>
</dbReference>
<dbReference type="HOGENOM" id="CLU_065087_1_1_2"/>
<reference evidence="2 3" key="1">
    <citation type="journal article" date="2007" name="Archaea">
        <title>The genome of Hyperthermus butylicus: a sulfur-reducing, peptide fermenting, neutrophilic Crenarchaeote growing up to 108 degrees C.</title>
        <authorList>
            <person name="Brugger K."/>
            <person name="Chen L."/>
            <person name="Stark M."/>
            <person name="Zibat A."/>
            <person name="Redder P."/>
            <person name="Ruepp A."/>
            <person name="Awayez M."/>
            <person name="She Q."/>
            <person name="Garrett R.A."/>
            <person name="Klenk H.P."/>
        </authorList>
    </citation>
    <scope>NUCLEOTIDE SEQUENCE [LARGE SCALE GENOMIC DNA]</scope>
    <source>
        <strain evidence="3">DSM 5456 / JCM 9403 / PLM1-5</strain>
    </source>
</reference>
<sequence>MGPAVLRGYCARCGKPLTPGDSVGPFCLDCYVEMFKLLCVPERVRFDYCKYCGAYRIGHRWQSGGELEEAVQRFVEEVAGGVKPCRPEVRGFSVEGVEPLTKPSWRTIYAIRYSIQVQGVDKPISQTYRVEVRASPTICPTCKDVRGGEYNVLLQVRGIKPAELARLLGPLLDSSEQIQNSIVDIVEYNNGVDFLLLDRGSAAKIIKEIKKKYIVVTRTTGEDVGITSTGHMRRRTVIAVRVRRPRL</sequence>
<name>A2BM57_HYPBU</name>
<gene>
    <name evidence="2" type="ordered locus">Hbut_1236</name>
</gene>
<dbReference type="GeneID" id="4782268"/>
<dbReference type="Proteomes" id="UP000002593">
    <property type="component" value="Chromosome"/>
</dbReference>
<dbReference type="InterPro" id="IPR039768">
    <property type="entry name" value="Nmd3"/>
</dbReference>
<proteinExistence type="predicted"/>
<dbReference type="PANTHER" id="PTHR12746">
    <property type="entry name" value="NONSENSE-MEDIATED MRNA DECAY PROTEIN 3"/>
    <property type="match status" value="1"/>
</dbReference>
<dbReference type="GO" id="GO:0043023">
    <property type="term" value="F:ribosomal large subunit binding"/>
    <property type="evidence" value="ECO:0007669"/>
    <property type="project" value="InterPro"/>
</dbReference>
<keyword evidence="3" id="KW-1185">Reference proteome</keyword>
<dbReference type="AlphaFoldDB" id="A2BM57"/>